<keyword evidence="9" id="KW-0812">Transmembrane</keyword>
<dbReference type="InterPro" id="IPR050482">
    <property type="entry name" value="Sensor_HK_TwoCompSys"/>
</dbReference>
<dbReference type="GO" id="GO:0005524">
    <property type="term" value="F:ATP binding"/>
    <property type="evidence" value="ECO:0007669"/>
    <property type="project" value="UniProtKB-KW"/>
</dbReference>
<evidence type="ECO:0000256" key="10">
    <source>
        <dbReference type="SAM" id="SignalP"/>
    </source>
</evidence>
<feature type="transmembrane region" description="Helical" evidence="9">
    <location>
        <begin position="421"/>
        <end position="441"/>
    </location>
</feature>
<proteinExistence type="predicted"/>
<dbReference type="SMART" id="SM00387">
    <property type="entry name" value="HATPase_c"/>
    <property type="match status" value="1"/>
</dbReference>
<keyword evidence="13" id="KW-1185">Reference proteome</keyword>
<gene>
    <name evidence="12" type="ORF">J5U18_12490</name>
</gene>
<evidence type="ECO:0000256" key="3">
    <source>
        <dbReference type="ARBA" id="ARBA00022553"/>
    </source>
</evidence>
<reference evidence="12" key="1">
    <citation type="submission" date="2021-03" db="EMBL/GenBank/DDBJ databases">
        <authorList>
            <person name="Lu T."/>
            <person name="Wang Q."/>
            <person name="Han X."/>
        </authorList>
    </citation>
    <scope>NUCLEOTIDE SEQUENCE</scope>
    <source>
        <strain evidence="12">WQ 2009</strain>
    </source>
</reference>
<sequence>MIFKKFYFLLLFFCGLVLCTLQGFAENVENPLKGLTLAQHEQLIKKSTNRDTVFKLLTRKARFMSLKNYDPKKIHKLCDSLLMLPAANKAPEQTIVLYRIKSRLHFSFPNELDKAKIYAEKALNLLATLPRTDEHQKQEIKIRSNIATILGAQGFPEKQQKICFELIPLAKELKDSVNLGNIYRNIAIIYINRAGIDNIKKSISYLQLFEHYRPNISPNDEDFAKIDEIYCSIYIGQNDIKNLTKAIEKFKKKEKFLPLNSPYLASLYWAEGTLATLEKNYTKAVDKFSISIDLAKKSNNVMTYTNSLNNKLNALLELKDWKKAAEILELLRLSTLNSPNNQNLNYYIFGAKFHEFQHNYKKAYAFLEQYAVKADSLNALQITDKLHVLEQHFSVEQKEQEIKLLEIENERKNILLHKNKIISYFLMFIILCIIVGLFMYIRSKDREKLLQENQIKLLTLEMEAQKQNNTIGRMNLMKSIEENERMRIANDLHDGLSGLLSGLKIAIQNLKITYNYPLLVQKFDELSTNIDDTKDELKRIVYSLSPKIIEKYGVIEGLKQYCKKLNQPNFTIKLQVIDFNDTISLDNQIMMFRLIQEMLNNVIKHAHASQTIVQIQSIKDQCLITVEDNGRGYDQQLETNKLGMGLKSIEERVKALNGTLEVDSKINEGTSIYISCYPY</sequence>
<dbReference type="Gene3D" id="1.25.40.10">
    <property type="entry name" value="Tetratricopeptide repeat domain"/>
    <property type="match status" value="2"/>
</dbReference>
<dbReference type="Pfam" id="PF07730">
    <property type="entry name" value="HisKA_3"/>
    <property type="match status" value="1"/>
</dbReference>
<evidence type="ECO:0000259" key="11">
    <source>
        <dbReference type="PROSITE" id="PS50109"/>
    </source>
</evidence>
<dbReference type="CDD" id="cd16917">
    <property type="entry name" value="HATPase_UhpB-NarQ-NarX-like"/>
    <property type="match status" value="1"/>
</dbReference>
<dbReference type="PROSITE" id="PS50109">
    <property type="entry name" value="HIS_KIN"/>
    <property type="match status" value="1"/>
</dbReference>
<feature type="signal peptide" evidence="10">
    <location>
        <begin position="1"/>
        <end position="25"/>
    </location>
</feature>
<dbReference type="EC" id="2.7.13.3" evidence="2"/>
<name>A0A8T4HG95_9SPHI</name>
<comment type="catalytic activity">
    <reaction evidence="1">
        <text>ATP + protein L-histidine = ADP + protein N-phospho-L-histidine.</text>
        <dbReference type="EC" id="2.7.13.3"/>
    </reaction>
</comment>
<dbReference type="SUPFAM" id="SSF48452">
    <property type="entry name" value="TPR-like"/>
    <property type="match status" value="1"/>
</dbReference>
<evidence type="ECO:0000256" key="4">
    <source>
        <dbReference type="ARBA" id="ARBA00022679"/>
    </source>
</evidence>
<dbReference type="SUPFAM" id="SSF55874">
    <property type="entry name" value="ATPase domain of HSP90 chaperone/DNA topoisomerase II/histidine kinase"/>
    <property type="match status" value="1"/>
</dbReference>
<dbReference type="Gene3D" id="1.20.5.1930">
    <property type="match status" value="1"/>
</dbReference>
<feature type="chain" id="PRO_5035896459" description="histidine kinase" evidence="10">
    <location>
        <begin position="26"/>
        <end position="679"/>
    </location>
</feature>
<keyword evidence="3" id="KW-0597">Phosphoprotein</keyword>
<keyword evidence="6 12" id="KW-0418">Kinase</keyword>
<feature type="domain" description="Histidine kinase" evidence="11">
    <location>
        <begin position="487"/>
        <end position="675"/>
    </location>
</feature>
<dbReference type="AlphaFoldDB" id="A0A8T4HG95"/>
<keyword evidence="9" id="KW-0472">Membrane</keyword>
<dbReference type="PANTHER" id="PTHR24421">
    <property type="entry name" value="NITRATE/NITRITE SENSOR PROTEIN NARX-RELATED"/>
    <property type="match status" value="1"/>
</dbReference>
<evidence type="ECO:0000256" key="9">
    <source>
        <dbReference type="SAM" id="Phobius"/>
    </source>
</evidence>
<dbReference type="Proteomes" id="UP000679691">
    <property type="component" value="Unassembled WGS sequence"/>
</dbReference>
<accession>A0A8T4HG95</accession>
<dbReference type="InterPro" id="IPR005467">
    <property type="entry name" value="His_kinase_dom"/>
</dbReference>
<dbReference type="PANTHER" id="PTHR24421:SF10">
    <property type="entry name" value="NITRATE_NITRITE SENSOR PROTEIN NARQ"/>
    <property type="match status" value="1"/>
</dbReference>
<dbReference type="GO" id="GO:0046983">
    <property type="term" value="F:protein dimerization activity"/>
    <property type="evidence" value="ECO:0007669"/>
    <property type="project" value="InterPro"/>
</dbReference>
<comment type="caution">
    <text evidence="12">The sequence shown here is derived from an EMBL/GenBank/DDBJ whole genome shotgun (WGS) entry which is preliminary data.</text>
</comment>
<evidence type="ECO:0000256" key="5">
    <source>
        <dbReference type="ARBA" id="ARBA00022741"/>
    </source>
</evidence>
<dbReference type="Pfam" id="PF02518">
    <property type="entry name" value="HATPase_c"/>
    <property type="match status" value="1"/>
</dbReference>
<keyword evidence="9" id="KW-1133">Transmembrane helix</keyword>
<dbReference type="InterPro" id="IPR011712">
    <property type="entry name" value="Sig_transdc_His_kin_sub3_dim/P"/>
</dbReference>
<dbReference type="GO" id="GO:0000155">
    <property type="term" value="F:phosphorelay sensor kinase activity"/>
    <property type="evidence" value="ECO:0007669"/>
    <property type="project" value="InterPro"/>
</dbReference>
<evidence type="ECO:0000256" key="8">
    <source>
        <dbReference type="ARBA" id="ARBA00023012"/>
    </source>
</evidence>
<keyword evidence="5" id="KW-0547">Nucleotide-binding</keyword>
<dbReference type="InterPro" id="IPR003594">
    <property type="entry name" value="HATPase_dom"/>
</dbReference>
<keyword evidence="8" id="KW-0902">Two-component regulatory system</keyword>
<keyword evidence="4" id="KW-0808">Transferase</keyword>
<evidence type="ECO:0000256" key="6">
    <source>
        <dbReference type="ARBA" id="ARBA00022777"/>
    </source>
</evidence>
<dbReference type="EMBL" id="JAGKSB010000017">
    <property type="protein sequence ID" value="MBP3944358.1"/>
    <property type="molecule type" value="Genomic_DNA"/>
</dbReference>
<evidence type="ECO:0000313" key="13">
    <source>
        <dbReference type="Proteomes" id="UP000679691"/>
    </source>
</evidence>
<protein>
    <recommendedName>
        <fullName evidence="2">histidine kinase</fullName>
        <ecNumber evidence="2">2.7.13.3</ecNumber>
    </recommendedName>
</protein>
<dbReference type="Gene3D" id="3.30.565.10">
    <property type="entry name" value="Histidine kinase-like ATPase, C-terminal domain"/>
    <property type="match status" value="1"/>
</dbReference>
<keyword evidence="10" id="KW-0732">Signal</keyword>
<dbReference type="GO" id="GO:0016020">
    <property type="term" value="C:membrane"/>
    <property type="evidence" value="ECO:0007669"/>
    <property type="project" value="InterPro"/>
</dbReference>
<evidence type="ECO:0000313" key="12">
    <source>
        <dbReference type="EMBL" id="MBP3944358.1"/>
    </source>
</evidence>
<evidence type="ECO:0000256" key="2">
    <source>
        <dbReference type="ARBA" id="ARBA00012438"/>
    </source>
</evidence>
<dbReference type="InterPro" id="IPR036890">
    <property type="entry name" value="HATPase_C_sf"/>
</dbReference>
<dbReference type="InterPro" id="IPR011990">
    <property type="entry name" value="TPR-like_helical_dom_sf"/>
</dbReference>
<keyword evidence="7" id="KW-0067">ATP-binding</keyword>
<organism evidence="12 13">
    <name type="scientific">Rhinopithecimicrobium faecis</name>
    <dbReference type="NCBI Taxonomy" id="2820698"/>
    <lineage>
        <taxon>Bacteria</taxon>
        <taxon>Pseudomonadati</taxon>
        <taxon>Bacteroidota</taxon>
        <taxon>Sphingobacteriia</taxon>
        <taxon>Sphingobacteriales</taxon>
        <taxon>Sphingobacteriaceae</taxon>
        <taxon>Rhinopithecimicrobium</taxon>
    </lineage>
</organism>
<evidence type="ECO:0000256" key="7">
    <source>
        <dbReference type="ARBA" id="ARBA00022840"/>
    </source>
</evidence>
<dbReference type="RefSeq" id="WP_353547868.1">
    <property type="nucleotide sequence ID" value="NZ_JAGKSB010000017.1"/>
</dbReference>
<evidence type="ECO:0000256" key="1">
    <source>
        <dbReference type="ARBA" id="ARBA00000085"/>
    </source>
</evidence>